<dbReference type="EMBL" id="JANPXH010001452">
    <property type="protein sequence ID" value="MCR6679569.1"/>
    <property type="molecule type" value="Genomic_DNA"/>
</dbReference>
<organism evidence="2 3">
    <name type="scientific">Escherichia marmotae</name>
    <dbReference type="NCBI Taxonomy" id="1499973"/>
    <lineage>
        <taxon>Bacteria</taxon>
        <taxon>Pseudomonadati</taxon>
        <taxon>Pseudomonadota</taxon>
        <taxon>Gammaproteobacteria</taxon>
        <taxon>Enterobacterales</taxon>
        <taxon>Enterobacteriaceae</taxon>
        <taxon>Escherichia</taxon>
    </lineage>
</organism>
<feature type="non-terminal residue" evidence="2">
    <location>
        <position position="81"/>
    </location>
</feature>
<name>A0AAW5MU37_9ESCH</name>
<feature type="non-terminal residue" evidence="2">
    <location>
        <position position="1"/>
    </location>
</feature>
<sequence length="81" mass="9422">GYGVYESQLQTLHIFFDALGVDQLGFSIARVLPVAAFWQFLVAYSVFFQRLLLRQTRGGDFTRRVRHQWGFILNIEQDLIA</sequence>
<evidence type="ECO:0000313" key="3">
    <source>
        <dbReference type="Proteomes" id="UP001206878"/>
    </source>
</evidence>
<reference evidence="2" key="1">
    <citation type="submission" date="2022-07" db="EMBL/GenBank/DDBJ databases">
        <title>Diversity of ethanolamine utilization by human commensal Escherichia coli.</title>
        <authorList>
            <person name="Jubelin G."/>
        </authorList>
    </citation>
    <scope>NUCLEOTIDE SEQUENCE</scope>
    <source>
        <strain evidence="2">S1</strain>
    </source>
</reference>
<dbReference type="Proteomes" id="UP001206878">
    <property type="component" value="Unassembled WGS sequence"/>
</dbReference>
<evidence type="ECO:0000313" key="2">
    <source>
        <dbReference type="EMBL" id="MCR6679569.1"/>
    </source>
</evidence>
<keyword evidence="1" id="KW-1133">Transmembrane helix</keyword>
<keyword evidence="1" id="KW-0472">Membrane</keyword>
<dbReference type="AlphaFoldDB" id="A0AAW5MU37"/>
<evidence type="ECO:0000256" key="1">
    <source>
        <dbReference type="SAM" id="Phobius"/>
    </source>
</evidence>
<accession>A0AAW5MU37</accession>
<protein>
    <submittedName>
        <fullName evidence="2">Uncharacterized protein</fullName>
    </submittedName>
</protein>
<keyword evidence="1" id="KW-0812">Transmembrane</keyword>
<comment type="caution">
    <text evidence="2">The sequence shown here is derived from an EMBL/GenBank/DDBJ whole genome shotgun (WGS) entry which is preliminary data.</text>
</comment>
<proteinExistence type="predicted"/>
<gene>
    <name evidence="2" type="ORF">NVV43_29435</name>
</gene>
<feature type="transmembrane region" description="Helical" evidence="1">
    <location>
        <begin position="28"/>
        <end position="47"/>
    </location>
</feature>